<evidence type="ECO:0000259" key="9">
    <source>
        <dbReference type="PROSITE" id="PS50853"/>
    </source>
</evidence>
<evidence type="ECO:0000313" key="11">
    <source>
        <dbReference type="Proteomes" id="UP000265120"/>
    </source>
</evidence>
<dbReference type="InParanoid" id="A0A3P8WVS6"/>
<evidence type="ECO:0000256" key="1">
    <source>
        <dbReference type="ARBA" id="ARBA00022536"/>
    </source>
</evidence>
<dbReference type="PROSITE" id="PS00022">
    <property type="entry name" value="EGF_1"/>
    <property type="match status" value="2"/>
</dbReference>
<dbReference type="SUPFAM" id="SSF49265">
    <property type="entry name" value="Fibronectin type III"/>
    <property type="match status" value="1"/>
</dbReference>
<dbReference type="AlphaFoldDB" id="A0A3P8WVS6"/>
<reference evidence="10" key="3">
    <citation type="submission" date="2025-09" db="UniProtKB">
        <authorList>
            <consortium name="Ensembl"/>
        </authorList>
    </citation>
    <scope>IDENTIFICATION</scope>
</reference>
<keyword evidence="3 5" id="KW-1015">Disulfide bond</keyword>
<dbReference type="FunFam" id="2.10.25.10:FF:000001">
    <property type="entry name" value="Tenascin C"/>
    <property type="match status" value="6"/>
</dbReference>
<reference evidence="10 11" key="1">
    <citation type="journal article" date="2014" name="Nat. Genet.">
        <title>Whole-genome sequence of a flatfish provides insights into ZW sex chromosome evolution and adaptation to a benthic lifestyle.</title>
        <authorList>
            <person name="Chen S."/>
            <person name="Zhang G."/>
            <person name="Shao C."/>
            <person name="Huang Q."/>
            <person name="Liu G."/>
            <person name="Zhang P."/>
            <person name="Song W."/>
            <person name="An N."/>
            <person name="Chalopin D."/>
            <person name="Volff J.N."/>
            <person name="Hong Y."/>
            <person name="Li Q."/>
            <person name="Sha Z."/>
            <person name="Zhou H."/>
            <person name="Xie M."/>
            <person name="Yu Q."/>
            <person name="Liu Y."/>
            <person name="Xiang H."/>
            <person name="Wang N."/>
            <person name="Wu K."/>
            <person name="Yang C."/>
            <person name="Zhou Q."/>
            <person name="Liao X."/>
            <person name="Yang L."/>
            <person name="Hu Q."/>
            <person name="Zhang J."/>
            <person name="Meng L."/>
            <person name="Jin L."/>
            <person name="Tian Y."/>
            <person name="Lian J."/>
            <person name="Yang J."/>
            <person name="Miao G."/>
            <person name="Liu S."/>
            <person name="Liang Z."/>
            <person name="Yan F."/>
            <person name="Li Y."/>
            <person name="Sun B."/>
            <person name="Zhang H."/>
            <person name="Zhang J."/>
            <person name="Zhu Y."/>
            <person name="Du M."/>
            <person name="Zhao Y."/>
            <person name="Schartl M."/>
            <person name="Tang Q."/>
            <person name="Wang J."/>
        </authorList>
    </citation>
    <scope>NUCLEOTIDE SEQUENCE</scope>
</reference>
<evidence type="ECO:0008006" key="12">
    <source>
        <dbReference type="Google" id="ProtNLM"/>
    </source>
</evidence>
<keyword evidence="2" id="KW-0677">Repeat</keyword>
<dbReference type="GeneTree" id="ENSGT00940000155188"/>
<dbReference type="GO" id="GO:0008045">
    <property type="term" value="P:motor neuron axon guidance"/>
    <property type="evidence" value="ECO:0007669"/>
    <property type="project" value="TreeGrafter"/>
</dbReference>
<dbReference type="Ensembl" id="ENSCSET00000029189.1">
    <property type="protein sequence ID" value="ENSCSEP00000028795.1"/>
    <property type="gene ID" value="ENSCSEG00000018429.1"/>
</dbReference>
<keyword evidence="1 5" id="KW-0245">EGF-like domain</keyword>
<accession>A0A3P8WVS6</accession>
<dbReference type="Pfam" id="PF25024">
    <property type="entry name" value="EGF_TEN"/>
    <property type="match status" value="1"/>
</dbReference>
<dbReference type="PANTHER" id="PTHR11219:SF69">
    <property type="entry name" value="TENEURIN-A"/>
    <property type="match status" value="1"/>
</dbReference>
<evidence type="ECO:0000256" key="5">
    <source>
        <dbReference type="PROSITE-ProRule" id="PRU00076"/>
    </source>
</evidence>
<feature type="domain" description="EGF-like" evidence="8">
    <location>
        <begin position="30"/>
        <end position="62"/>
    </location>
</feature>
<evidence type="ECO:0000259" key="8">
    <source>
        <dbReference type="PROSITE" id="PS50026"/>
    </source>
</evidence>
<evidence type="ECO:0000313" key="10">
    <source>
        <dbReference type="Ensembl" id="ENSCSEP00000028795.1"/>
    </source>
</evidence>
<evidence type="ECO:0000256" key="2">
    <source>
        <dbReference type="ARBA" id="ARBA00022737"/>
    </source>
</evidence>
<reference evidence="10" key="2">
    <citation type="submission" date="2025-08" db="UniProtKB">
        <authorList>
            <consortium name="Ensembl"/>
        </authorList>
    </citation>
    <scope>IDENTIFICATION</scope>
</reference>
<sequence length="386" mass="40958">MKFFTYERTPLLLLLLLLVRLSAPHGADCSKKTCPKKCSGRGRCVSAGKCVCDRGFTGPDCSDKACPKNCNNRGRCVHGACICADGFGGPDCLDRTCPNNCSGRGACVGGRCVCGDDFFGNDCSEKSCPGDCSSRGRCVDGQCVCGDGFGGEDCSETTCPGDCSSRGRCVDGQCVCDGGFTGADCSTHVCPNDCKDRGRCIKGRCVCRSGFTGLDCSRCVDGRTGPHCDTGESSAPPHLLQSATHFWTQLCQSGRAADLSVSVSEHFICGLWSELKSLIFLSPPTAISPPSNLHVVKTTSTTAVAQWEESQGEIDRYRLTVTPNDGTGQSQNITVPAGQNSAHIRQLEAGHMYDIILVAEKDDEKSEAASSQTVPGEFKEKVSDLW</sequence>
<dbReference type="PANTHER" id="PTHR11219">
    <property type="entry name" value="TENEURIN AND N-ACETYLGLUCOSAMINE-1-PHOSPHODIESTER ALPHA-N-ACETYLGLUCOSAMINIDASE"/>
    <property type="match status" value="1"/>
</dbReference>
<dbReference type="SMART" id="SM00181">
    <property type="entry name" value="EGF"/>
    <property type="match status" value="6"/>
</dbReference>
<feature type="signal peptide" evidence="7">
    <location>
        <begin position="1"/>
        <end position="29"/>
    </location>
</feature>
<dbReference type="InterPro" id="IPR003961">
    <property type="entry name" value="FN3_dom"/>
</dbReference>
<dbReference type="PROSITE" id="PS50853">
    <property type="entry name" value="FN3"/>
    <property type="match status" value="1"/>
</dbReference>
<feature type="region of interest" description="Disordered" evidence="6">
    <location>
        <begin position="364"/>
        <end position="386"/>
    </location>
</feature>
<dbReference type="Gene3D" id="2.10.25.10">
    <property type="entry name" value="Laminin"/>
    <property type="match status" value="6"/>
</dbReference>
<dbReference type="PROSITE" id="PS01186">
    <property type="entry name" value="EGF_2"/>
    <property type="match status" value="1"/>
</dbReference>
<organism evidence="10 11">
    <name type="scientific">Cynoglossus semilaevis</name>
    <name type="common">Tongue sole</name>
    <dbReference type="NCBI Taxonomy" id="244447"/>
    <lineage>
        <taxon>Eukaryota</taxon>
        <taxon>Metazoa</taxon>
        <taxon>Chordata</taxon>
        <taxon>Craniata</taxon>
        <taxon>Vertebrata</taxon>
        <taxon>Euteleostomi</taxon>
        <taxon>Actinopterygii</taxon>
        <taxon>Neopterygii</taxon>
        <taxon>Teleostei</taxon>
        <taxon>Neoteleostei</taxon>
        <taxon>Acanthomorphata</taxon>
        <taxon>Carangaria</taxon>
        <taxon>Pleuronectiformes</taxon>
        <taxon>Pleuronectoidei</taxon>
        <taxon>Cynoglossidae</taxon>
        <taxon>Cynoglossinae</taxon>
        <taxon>Cynoglossus</taxon>
    </lineage>
</organism>
<dbReference type="InterPro" id="IPR013783">
    <property type="entry name" value="Ig-like_fold"/>
</dbReference>
<name>A0A3P8WVS6_CYNSE</name>
<feature type="chain" id="PRO_5018201296" description="Tenascin XB" evidence="7">
    <location>
        <begin position="30"/>
        <end position="386"/>
    </location>
</feature>
<evidence type="ECO:0000256" key="4">
    <source>
        <dbReference type="ARBA" id="ARBA00023180"/>
    </source>
</evidence>
<evidence type="ECO:0000256" key="7">
    <source>
        <dbReference type="SAM" id="SignalP"/>
    </source>
</evidence>
<dbReference type="InterPro" id="IPR000742">
    <property type="entry name" value="EGF"/>
</dbReference>
<dbReference type="Proteomes" id="UP000265120">
    <property type="component" value="Chromosome 18"/>
</dbReference>
<dbReference type="STRING" id="244447.ENSCSEP00000028795"/>
<evidence type="ECO:0000256" key="3">
    <source>
        <dbReference type="ARBA" id="ARBA00023157"/>
    </source>
</evidence>
<feature type="disulfide bond" evidence="5">
    <location>
        <begin position="52"/>
        <end position="61"/>
    </location>
</feature>
<dbReference type="Pfam" id="PF23106">
    <property type="entry name" value="EGF_Teneurin"/>
    <property type="match status" value="1"/>
</dbReference>
<dbReference type="OMA" id="TECCERC"/>
<keyword evidence="4" id="KW-0325">Glycoprotein</keyword>
<dbReference type="CDD" id="cd00063">
    <property type="entry name" value="FN3"/>
    <property type="match status" value="1"/>
</dbReference>
<feature type="domain" description="Fibronectin type-III" evidence="9">
    <location>
        <begin position="289"/>
        <end position="381"/>
    </location>
</feature>
<keyword evidence="7" id="KW-0732">Signal</keyword>
<dbReference type="SMART" id="SM00060">
    <property type="entry name" value="FN3"/>
    <property type="match status" value="1"/>
</dbReference>
<feature type="disulfide bond" evidence="5">
    <location>
        <begin position="34"/>
        <end position="44"/>
    </location>
</feature>
<dbReference type="InterPro" id="IPR036116">
    <property type="entry name" value="FN3_sf"/>
</dbReference>
<dbReference type="Gene3D" id="2.60.40.10">
    <property type="entry name" value="Immunoglobulins"/>
    <property type="match status" value="1"/>
</dbReference>
<dbReference type="InterPro" id="IPR051216">
    <property type="entry name" value="Teneurin"/>
</dbReference>
<dbReference type="Pfam" id="PF00041">
    <property type="entry name" value="fn3"/>
    <property type="match status" value="1"/>
</dbReference>
<protein>
    <recommendedName>
        <fullName evidence="12">Tenascin XB</fullName>
    </recommendedName>
</protein>
<dbReference type="PROSITE" id="PS50026">
    <property type="entry name" value="EGF_3"/>
    <property type="match status" value="1"/>
</dbReference>
<dbReference type="Pfam" id="PF18720">
    <property type="entry name" value="EGF_Tenascin"/>
    <property type="match status" value="1"/>
</dbReference>
<dbReference type="InterPro" id="IPR041161">
    <property type="entry name" value="EGF_Tenascin"/>
</dbReference>
<comment type="caution">
    <text evidence="5">Lacks conserved residue(s) required for the propagation of feature annotation.</text>
</comment>
<proteinExistence type="predicted"/>
<evidence type="ECO:0000256" key="6">
    <source>
        <dbReference type="SAM" id="MobiDB-lite"/>
    </source>
</evidence>
<keyword evidence="11" id="KW-1185">Reference proteome</keyword>
<feature type="compositionally biased region" description="Basic and acidic residues" evidence="6">
    <location>
        <begin position="377"/>
        <end position="386"/>
    </location>
</feature>